<dbReference type="GO" id="GO:0008977">
    <property type="term" value="F:prephenate dehydrogenase (NAD+) activity"/>
    <property type="evidence" value="ECO:0007669"/>
    <property type="project" value="TreeGrafter"/>
</dbReference>
<proteinExistence type="predicted"/>
<dbReference type="RefSeq" id="WP_227260303.1">
    <property type="nucleotide sequence ID" value="NZ_BAAADU010000002.1"/>
</dbReference>
<dbReference type="Gene3D" id="3.40.50.720">
    <property type="entry name" value="NAD(P)-binding Rossmann-like Domain"/>
    <property type="match status" value="1"/>
</dbReference>
<dbReference type="PANTHER" id="PTHR21363">
    <property type="entry name" value="PREPHENATE DEHYDROGENASE"/>
    <property type="match status" value="1"/>
</dbReference>
<dbReference type="InterPro" id="IPR008927">
    <property type="entry name" value="6-PGluconate_DH-like_C_sf"/>
</dbReference>
<dbReference type="InterPro" id="IPR036291">
    <property type="entry name" value="NAD(P)-bd_dom_sf"/>
</dbReference>
<evidence type="ECO:0000313" key="2">
    <source>
        <dbReference type="EMBL" id="GAA0654980.1"/>
    </source>
</evidence>
<dbReference type="AlphaFoldDB" id="A0AAV3T1C0"/>
<dbReference type="GeneID" id="68573491"/>
<reference evidence="2 3" key="1">
    <citation type="journal article" date="2019" name="Int. J. Syst. Evol. Microbiol.">
        <title>The Global Catalogue of Microorganisms (GCM) 10K type strain sequencing project: providing services to taxonomists for standard genome sequencing and annotation.</title>
        <authorList>
            <consortium name="The Broad Institute Genomics Platform"/>
            <consortium name="The Broad Institute Genome Sequencing Center for Infectious Disease"/>
            <person name="Wu L."/>
            <person name="Ma J."/>
        </authorList>
    </citation>
    <scope>NUCLEOTIDE SEQUENCE [LARGE SCALE GENOMIC DNA]</scope>
    <source>
        <strain evidence="2 3">JCM 16327</strain>
    </source>
</reference>
<comment type="caution">
    <text evidence="2">The sequence shown here is derived from an EMBL/GenBank/DDBJ whole genome shotgun (WGS) entry which is preliminary data.</text>
</comment>
<evidence type="ECO:0000256" key="1">
    <source>
        <dbReference type="ARBA" id="ARBA00023002"/>
    </source>
</evidence>
<keyword evidence="1" id="KW-0560">Oxidoreductase</keyword>
<dbReference type="GO" id="GO:0006571">
    <property type="term" value="P:tyrosine biosynthetic process"/>
    <property type="evidence" value="ECO:0007669"/>
    <property type="project" value="TreeGrafter"/>
</dbReference>
<dbReference type="Proteomes" id="UP001500194">
    <property type="component" value="Unassembled WGS sequence"/>
</dbReference>
<dbReference type="SUPFAM" id="SSF51735">
    <property type="entry name" value="NAD(P)-binding Rossmann-fold domains"/>
    <property type="match status" value="1"/>
</dbReference>
<evidence type="ECO:0000313" key="3">
    <source>
        <dbReference type="Proteomes" id="UP001500194"/>
    </source>
</evidence>
<sequence length="240" mass="25045">MDVLVVGAGEMGRWFARTVSNAVAFADVDESAARDAADALGERGSVASLDGETRYGLVCVAVPMDAAAEVIETQAGRAQQAVVDVTGQMTGPLAAMARAAPARERVSLHPLFAGESAPGNVAVSTGAGGPATDGVLRELEDAGNTLVEVEPEEHDDAMRTVQGRTHAAILAFALTAEDVPDGLETPVYEELRSLADRVTSGTPRVYGDIQDAFDGAEDIRDAAERLANEEFAEVYEDAGR</sequence>
<accession>A0AAV3T1C0</accession>
<dbReference type="GO" id="GO:0070403">
    <property type="term" value="F:NAD+ binding"/>
    <property type="evidence" value="ECO:0007669"/>
    <property type="project" value="TreeGrafter"/>
</dbReference>
<dbReference type="InterPro" id="IPR050812">
    <property type="entry name" value="Preph/Arog_dehydrog"/>
</dbReference>
<dbReference type="PANTHER" id="PTHR21363:SF0">
    <property type="entry name" value="PREPHENATE DEHYDROGENASE [NADP(+)]"/>
    <property type="match status" value="1"/>
</dbReference>
<protein>
    <submittedName>
        <fullName evidence="2">Prephenate dehydrogenase/arogenate dehydrogenase family protein</fullName>
    </submittedName>
</protein>
<dbReference type="SUPFAM" id="SSF48179">
    <property type="entry name" value="6-phosphogluconate dehydrogenase C-terminal domain-like"/>
    <property type="match status" value="1"/>
</dbReference>
<organism evidence="2 3">
    <name type="scientific">Salarchaeum japonicum</name>
    <dbReference type="NCBI Taxonomy" id="555573"/>
    <lineage>
        <taxon>Archaea</taxon>
        <taxon>Methanobacteriati</taxon>
        <taxon>Methanobacteriota</taxon>
        <taxon>Stenosarchaea group</taxon>
        <taxon>Halobacteria</taxon>
        <taxon>Halobacteriales</taxon>
        <taxon>Halobacteriaceae</taxon>
    </lineage>
</organism>
<keyword evidence="3" id="KW-1185">Reference proteome</keyword>
<name>A0AAV3T1C0_9EURY</name>
<gene>
    <name evidence="2" type="ORF">GCM10009019_18310</name>
</gene>
<dbReference type="EMBL" id="BAAADU010000002">
    <property type="protein sequence ID" value="GAA0654980.1"/>
    <property type="molecule type" value="Genomic_DNA"/>
</dbReference>